<dbReference type="OMA" id="ATTHTCY"/>
<proteinExistence type="predicted"/>
<organism evidence="1 2">
    <name type="scientific">Electrophorus electricus</name>
    <name type="common">Electric eel</name>
    <name type="synonym">Gymnotus electricus</name>
    <dbReference type="NCBI Taxonomy" id="8005"/>
    <lineage>
        <taxon>Eukaryota</taxon>
        <taxon>Metazoa</taxon>
        <taxon>Chordata</taxon>
        <taxon>Craniata</taxon>
        <taxon>Vertebrata</taxon>
        <taxon>Euteleostomi</taxon>
        <taxon>Actinopterygii</taxon>
        <taxon>Neopterygii</taxon>
        <taxon>Teleostei</taxon>
        <taxon>Ostariophysi</taxon>
        <taxon>Gymnotiformes</taxon>
        <taxon>Gymnotoidei</taxon>
        <taxon>Gymnotidae</taxon>
        <taxon>Electrophorus</taxon>
    </lineage>
</organism>
<dbReference type="PANTHER" id="PTHR33664:SF1">
    <property type="entry name" value="DYNEIN AXONEMAL ASSEMBLY FACTOR 9"/>
    <property type="match status" value="1"/>
</dbReference>
<evidence type="ECO:0000313" key="2">
    <source>
        <dbReference type="Proteomes" id="UP000314983"/>
    </source>
</evidence>
<dbReference type="Proteomes" id="UP000314983">
    <property type="component" value="Chromosome 11"/>
</dbReference>
<sequence>MDVSYDSVSGSVTVSPNQGFPPCPATTHTCYLVICGVGLTQEALKDWLRQCAKQKATKKVRKTKKTLSPQEIKNIHVSRYLEPLPAGYFYNGHQYVSFFGEKQYFHPLMDQFIEEYLQEANEEIECFNREVELHINADLFD</sequence>
<dbReference type="PANTHER" id="PTHR33664">
    <property type="entry name" value="RCG26366"/>
    <property type="match status" value="1"/>
</dbReference>
<reference evidence="1" key="4">
    <citation type="submission" date="2025-08" db="UniProtKB">
        <authorList>
            <consortium name="Ensembl"/>
        </authorList>
    </citation>
    <scope>IDENTIFICATION</scope>
</reference>
<dbReference type="AlphaFoldDB" id="A0A4W4GWS0"/>
<reference evidence="1" key="3">
    <citation type="submission" date="2020-05" db="EMBL/GenBank/DDBJ databases">
        <title>Electrophorus electricus (electric eel) genome, fEleEle1, primary haplotype.</title>
        <authorList>
            <person name="Myers G."/>
            <person name="Meyer A."/>
            <person name="Fedrigo O."/>
            <person name="Formenti G."/>
            <person name="Rhie A."/>
            <person name="Tracey A."/>
            <person name="Sims Y."/>
            <person name="Jarvis E.D."/>
        </authorList>
    </citation>
    <scope>NUCLEOTIDE SEQUENCE [LARGE SCALE GENOMIC DNA]</scope>
</reference>
<protein>
    <submittedName>
        <fullName evidence="1">Uncharacterized protein</fullName>
    </submittedName>
</protein>
<accession>A0A4W4GWS0</accession>
<evidence type="ECO:0000313" key="1">
    <source>
        <dbReference type="Ensembl" id="ENSEEEP00000043265.2"/>
    </source>
</evidence>
<name>A0A4W4GWS0_ELEEL</name>
<reference evidence="1" key="5">
    <citation type="submission" date="2025-09" db="UniProtKB">
        <authorList>
            <consortium name="Ensembl"/>
        </authorList>
    </citation>
    <scope>IDENTIFICATION</scope>
</reference>
<dbReference type="InterPro" id="IPR040342">
    <property type="entry name" value="DNAAF9"/>
</dbReference>
<dbReference type="GeneTree" id="ENSGT00940000168737"/>
<reference evidence="2" key="1">
    <citation type="journal article" date="2014" name="Science">
        <title>Nonhuman genetics. Genomic basis for the convergent evolution of electric organs.</title>
        <authorList>
            <person name="Gallant J.R."/>
            <person name="Traeger L.L."/>
            <person name="Volkening J.D."/>
            <person name="Moffett H."/>
            <person name="Chen P.H."/>
            <person name="Novina C.D."/>
            <person name="Phillips G.N.Jr."/>
            <person name="Anand R."/>
            <person name="Wells G.B."/>
            <person name="Pinch M."/>
            <person name="Guth R."/>
            <person name="Unguez G.A."/>
            <person name="Albert J.S."/>
            <person name="Zakon H.H."/>
            <person name="Samanta M.P."/>
            <person name="Sussman M.R."/>
        </authorList>
    </citation>
    <scope>NUCLEOTIDE SEQUENCE [LARGE SCALE GENOMIC DNA]</scope>
</reference>
<reference evidence="2" key="2">
    <citation type="journal article" date="2017" name="Sci. Adv.">
        <title>A tail of two voltages: Proteomic comparison of the three electric organs of the electric eel.</title>
        <authorList>
            <person name="Traeger L.L."/>
            <person name="Sabat G."/>
            <person name="Barrett-Wilt G.A."/>
            <person name="Wells G.B."/>
            <person name="Sussman M.R."/>
        </authorList>
    </citation>
    <scope>NUCLEOTIDE SEQUENCE [LARGE SCALE GENOMIC DNA]</scope>
</reference>
<keyword evidence="2" id="KW-1185">Reference proteome</keyword>
<dbReference type="STRING" id="8005.ENSEEEP00000043265"/>
<dbReference type="Ensembl" id="ENSEEET00000043760.2">
    <property type="protein sequence ID" value="ENSEEEP00000043265.2"/>
    <property type="gene ID" value="ENSEEEG00000020436.2"/>
</dbReference>